<keyword evidence="1" id="KW-0732">Signal</keyword>
<proteinExistence type="predicted"/>
<name>A0A6B0U7F1_IXORI</name>
<evidence type="ECO:0000256" key="1">
    <source>
        <dbReference type="SAM" id="SignalP"/>
    </source>
</evidence>
<evidence type="ECO:0008006" key="3">
    <source>
        <dbReference type="Google" id="ProtNLM"/>
    </source>
</evidence>
<sequence length="97" mass="10674">MAGSWDAAMTATALVCSCFLPECLLPAARITTSDSATCRLVRRHLLPIREHFDARVGRGGKRTGRGRVPSGVPVPPVLDSHFLFFYLVNFLVLFVRS</sequence>
<accession>A0A6B0U7F1</accession>
<organism evidence="2">
    <name type="scientific">Ixodes ricinus</name>
    <name type="common">Common tick</name>
    <name type="synonym">Acarus ricinus</name>
    <dbReference type="NCBI Taxonomy" id="34613"/>
    <lineage>
        <taxon>Eukaryota</taxon>
        <taxon>Metazoa</taxon>
        <taxon>Ecdysozoa</taxon>
        <taxon>Arthropoda</taxon>
        <taxon>Chelicerata</taxon>
        <taxon>Arachnida</taxon>
        <taxon>Acari</taxon>
        <taxon>Parasitiformes</taxon>
        <taxon>Ixodida</taxon>
        <taxon>Ixodoidea</taxon>
        <taxon>Ixodidae</taxon>
        <taxon>Ixodinae</taxon>
        <taxon>Ixodes</taxon>
    </lineage>
</organism>
<feature type="chain" id="PRO_5025628155" description="Secreted protein" evidence="1">
    <location>
        <begin position="19"/>
        <end position="97"/>
    </location>
</feature>
<dbReference type="EMBL" id="GIFC01005465">
    <property type="protein sequence ID" value="MXU87548.1"/>
    <property type="molecule type" value="Transcribed_RNA"/>
</dbReference>
<dbReference type="AlphaFoldDB" id="A0A6B0U7F1"/>
<protein>
    <recommendedName>
        <fullName evidence="3">Secreted protein</fullName>
    </recommendedName>
</protein>
<reference evidence="2" key="1">
    <citation type="submission" date="2019-12" db="EMBL/GenBank/DDBJ databases">
        <title>An insight into the sialome of adult female Ixodes ricinus ticks feeding for 6 days.</title>
        <authorList>
            <person name="Perner J."/>
            <person name="Ribeiro J.M.C."/>
        </authorList>
    </citation>
    <scope>NUCLEOTIDE SEQUENCE</scope>
    <source>
        <strain evidence="2">Semi-engorged</strain>
        <tissue evidence="2">Salivary glands</tissue>
    </source>
</reference>
<evidence type="ECO:0000313" key="2">
    <source>
        <dbReference type="EMBL" id="MXU87548.1"/>
    </source>
</evidence>
<feature type="signal peptide" evidence="1">
    <location>
        <begin position="1"/>
        <end position="18"/>
    </location>
</feature>